<keyword evidence="3" id="KW-1185">Reference proteome</keyword>
<name>A0AAE1EPZ3_PETCI</name>
<organism evidence="2 3">
    <name type="scientific">Petrolisthes cinctipes</name>
    <name type="common">Flat porcelain crab</name>
    <dbReference type="NCBI Taxonomy" id="88211"/>
    <lineage>
        <taxon>Eukaryota</taxon>
        <taxon>Metazoa</taxon>
        <taxon>Ecdysozoa</taxon>
        <taxon>Arthropoda</taxon>
        <taxon>Crustacea</taxon>
        <taxon>Multicrustacea</taxon>
        <taxon>Malacostraca</taxon>
        <taxon>Eumalacostraca</taxon>
        <taxon>Eucarida</taxon>
        <taxon>Decapoda</taxon>
        <taxon>Pleocyemata</taxon>
        <taxon>Anomura</taxon>
        <taxon>Galatheoidea</taxon>
        <taxon>Porcellanidae</taxon>
        <taxon>Petrolisthes</taxon>
    </lineage>
</organism>
<proteinExistence type="predicted"/>
<dbReference type="AlphaFoldDB" id="A0AAE1EPZ3"/>
<reference evidence="2" key="1">
    <citation type="submission" date="2023-10" db="EMBL/GenBank/DDBJ databases">
        <title>Genome assemblies of two species of porcelain crab, Petrolisthes cinctipes and Petrolisthes manimaculis (Anomura: Porcellanidae).</title>
        <authorList>
            <person name="Angst P."/>
        </authorList>
    </citation>
    <scope>NUCLEOTIDE SEQUENCE</scope>
    <source>
        <strain evidence="2">PB745_01</strain>
        <tissue evidence="2">Gill</tissue>
    </source>
</reference>
<sequence length="80" mass="8721">MVVRESVPDVTNFSCWTPVFQHPTIPSAADIVKAVCSSLLGLTVIVVNSIFISALNSKRHARHMSFQNPAVTLEIEALQS</sequence>
<evidence type="ECO:0000256" key="1">
    <source>
        <dbReference type="SAM" id="Phobius"/>
    </source>
</evidence>
<evidence type="ECO:0000313" key="2">
    <source>
        <dbReference type="EMBL" id="KAK3858956.1"/>
    </source>
</evidence>
<keyword evidence="1" id="KW-0812">Transmembrane</keyword>
<feature type="transmembrane region" description="Helical" evidence="1">
    <location>
        <begin position="31"/>
        <end position="55"/>
    </location>
</feature>
<comment type="caution">
    <text evidence="2">The sequence shown here is derived from an EMBL/GenBank/DDBJ whole genome shotgun (WGS) entry which is preliminary data.</text>
</comment>
<dbReference type="EMBL" id="JAWQEG010005154">
    <property type="protein sequence ID" value="KAK3858956.1"/>
    <property type="molecule type" value="Genomic_DNA"/>
</dbReference>
<keyword evidence="1" id="KW-0472">Membrane</keyword>
<evidence type="ECO:0000313" key="3">
    <source>
        <dbReference type="Proteomes" id="UP001286313"/>
    </source>
</evidence>
<keyword evidence="1" id="KW-1133">Transmembrane helix</keyword>
<dbReference type="Proteomes" id="UP001286313">
    <property type="component" value="Unassembled WGS sequence"/>
</dbReference>
<gene>
    <name evidence="2" type="ORF">Pcinc_034879</name>
</gene>
<protein>
    <submittedName>
        <fullName evidence="2">Uncharacterized protein</fullName>
    </submittedName>
</protein>
<accession>A0AAE1EPZ3</accession>